<keyword evidence="3" id="KW-1185">Reference proteome</keyword>
<dbReference type="AlphaFoldDB" id="A0A7R7XZ71"/>
<gene>
    <name evidence="2" type="ORF">APUU_71108A</name>
</gene>
<evidence type="ECO:0000313" key="2">
    <source>
        <dbReference type="EMBL" id="BCS29538.1"/>
    </source>
</evidence>
<organism evidence="2 3">
    <name type="scientific">Aspergillus puulaauensis</name>
    <dbReference type="NCBI Taxonomy" id="1220207"/>
    <lineage>
        <taxon>Eukaryota</taxon>
        <taxon>Fungi</taxon>
        <taxon>Dikarya</taxon>
        <taxon>Ascomycota</taxon>
        <taxon>Pezizomycotina</taxon>
        <taxon>Eurotiomycetes</taxon>
        <taxon>Eurotiomycetidae</taxon>
        <taxon>Eurotiales</taxon>
        <taxon>Aspergillaceae</taxon>
        <taxon>Aspergillus</taxon>
    </lineage>
</organism>
<sequence>MAPIKSSKNNQVSPQQRRSLLKNTEQVKGVMPIETYLKQLEPYRSTTLIWPYPHNILPAEPTTIKQIEHHRNSILAILDSHNFPPPQYLRLSIHSATKQLYTSKPLPVLSLTYITDPESTTAPSIPETLGPARDEITTLLNQNGINDIHTEIIFVNQVFDPTCFPIHDDDPAAQAFEHARRNINRVVSRLREKWSMVKMFHVGVTVESARPTVVVQVNPRTEADWEAMMREIVSYLPIPKIDQYHDGDTDTDMEIGVEFMTGKIVKPIVYPEDEELADALGNFSEDLTEGLAANEDFEVIGDWLVELAGREGQFLERAGEVKKGSW</sequence>
<evidence type="ECO:0000313" key="3">
    <source>
        <dbReference type="Proteomes" id="UP000654913"/>
    </source>
</evidence>
<dbReference type="EMBL" id="AP024449">
    <property type="protein sequence ID" value="BCS29538.1"/>
    <property type="molecule type" value="Genomic_DNA"/>
</dbReference>
<dbReference type="OrthoDB" id="5424209at2759"/>
<reference evidence="2" key="2">
    <citation type="submission" date="2021-02" db="EMBL/GenBank/DDBJ databases">
        <title>Aspergillus puulaauensis MK2 genome sequence.</title>
        <authorList>
            <person name="Futagami T."/>
            <person name="Mori K."/>
            <person name="Kadooka C."/>
            <person name="Tanaka T."/>
        </authorList>
    </citation>
    <scope>NUCLEOTIDE SEQUENCE</scope>
    <source>
        <strain evidence="2">MK2</strain>
    </source>
</reference>
<evidence type="ECO:0000256" key="1">
    <source>
        <dbReference type="SAM" id="MobiDB-lite"/>
    </source>
</evidence>
<name>A0A7R7XZ71_9EURO</name>
<reference evidence="2" key="1">
    <citation type="submission" date="2021-01" db="EMBL/GenBank/DDBJ databases">
        <authorList>
            <consortium name="Aspergillus puulaauensis MK2 genome sequencing consortium"/>
            <person name="Kazuki M."/>
            <person name="Futagami T."/>
        </authorList>
    </citation>
    <scope>NUCLEOTIDE SEQUENCE</scope>
    <source>
        <strain evidence="2">MK2</strain>
    </source>
</reference>
<proteinExistence type="predicted"/>
<dbReference type="Proteomes" id="UP000654913">
    <property type="component" value="Chromosome 7"/>
</dbReference>
<protein>
    <submittedName>
        <fullName evidence="2">Uncharacterized protein</fullName>
    </submittedName>
</protein>
<dbReference type="GeneID" id="64979535"/>
<dbReference type="KEGG" id="apuu:APUU_71108A"/>
<accession>A0A7R7XZ71</accession>
<dbReference type="RefSeq" id="XP_041561724.1">
    <property type="nucleotide sequence ID" value="XM_041696055.1"/>
</dbReference>
<feature type="region of interest" description="Disordered" evidence="1">
    <location>
        <begin position="1"/>
        <end position="24"/>
    </location>
</feature>